<sequence>MSYQPNPYDPAAPHAPLGQYLPPQSAFVQPGGDPHHDPLVAPPHGGVGGWFNRIGGLFRNSWRPILTIIALTQLLPGILIAVAGLFVGVYVGLEFLQTDPASGTLDIDPAVFFPILGAGLLVMLALYVVQLAGYAAATHSVTRQAAGTPASLGESLGYGFRRSLGLFGWYIPVTLMILAGALACLLPGFYFIAATALIGPIFLYERINPIGRSFKMLHNSGGRVLGRLALILVITIGGGFAASAVQAVIELAVNGVSADAIGPTVNGLAVITLGALVSTVIGTIIQLPLTMFQFAGILLTYTEQRGYEGATTLHLNAELR</sequence>
<dbReference type="Proteomes" id="UP000619293">
    <property type="component" value="Unassembled WGS sequence"/>
</dbReference>
<feature type="transmembrane region" description="Helical" evidence="1">
    <location>
        <begin position="228"/>
        <end position="249"/>
    </location>
</feature>
<name>A0A8J3JZK1_9ACTN</name>
<proteinExistence type="predicted"/>
<evidence type="ECO:0000256" key="1">
    <source>
        <dbReference type="SAM" id="Phobius"/>
    </source>
</evidence>
<dbReference type="RefSeq" id="WP_191839407.1">
    <property type="nucleotide sequence ID" value="NZ_BAAALB010000007.1"/>
</dbReference>
<feature type="transmembrane region" description="Helical" evidence="1">
    <location>
        <begin position="65"/>
        <end position="91"/>
    </location>
</feature>
<organism evidence="2 3">
    <name type="scientific">Catellatospora chokoriensis</name>
    <dbReference type="NCBI Taxonomy" id="310353"/>
    <lineage>
        <taxon>Bacteria</taxon>
        <taxon>Bacillati</taxon>
        <taxon>Actinomycetota</taxon>
        <taxon>Actinomycetes</taxon>
        <taxon>Micromonosporales</taxon>
        <taxon>Micromonosporaceae</taxon>
        <taxon>Catellatospora</taxon>
    </lineage>
</organism>
<keyword evidence="3" id="KW-1185">Reference proteome</keyword>
<keyword evidence="1" id="KW-0812">Transmembrane</keyword>
<reference evidence="2 3" key="1">
    <citation type="submission" date="2021-01" db="EMBL/GenBank/DDBJ databases">
        <title>Whole genome shotgun sequence of Catellatospora chokoriensis NBRC 107358.</title>
        <authorList>
            <person name="Komaki H."/>
            <person name="Tamura T."/>
        </authorList>
    </citation>
    <scope>NUCLEOTIDE SEQUENCE [LARGE SCALE GENOMIC DNA]</scope>
    <source>
        <strain evidence="2 3">NBRC 107358</strain>
    </source>
</reference>
<evidence type="ECO:0000313" key="3">
    <source>
        <dbReference type="Proteomes" id="UP000619293"/>
    </source>
</evidence>
<comment type="caution">
    <text evidence="2">The sequence shown here is derived from an EMBL/GenBank/DDBJ whole genome shotgun (WGS) entry which is preliminary data.</text>
</comment>
<gene>
    <name evidence="2" type="ORF">Cch02nite_12420</name>
</gene>
<feature type="transmembrane region" description="Helical" evidence="1">
    <location>
        <begin position="189"/>
        <end position="207"/>
    </location>
</feature>
<protein>
    <recommendedName>
        <fullName evidence="4">Glycerophosphoryl diester phosphodiesterase membrane domain-containing protein</fullName>
    </recommendedName>
</protein>
<keyword evidence="1" id="KW-0472">Membrane</keyword>
<dbReference type="EMBL" id="BONG01000005">
    <property type="protein sequence ID" value="GIF87798.1"/>
    <property type="molecule type" value="Genomic_DNA"/>
</dbReference>
<evidence type="ECO:0000313" key="2">
    <source>
        <dbReference type="EMBL" id="GIF87798.1"/>
    </source>
</evidence>
<feature type="transmembrane region" description="Helical" evidence="1">
    <location>
        <begin position="164"/>
        <end position="183"/>
    </location>
</feature>
<dbReference type="AlphaFoldDB" id="A0A8J3JZK1"/>
<feature type="transmembrane region" description="Helical" evidence="1">
    <location>
        <begin position="111"/>
        <end position="134"/>
    </location>
</feature>
<feature type="transmembrane region" description="Helical" evidence="1">
    <location>
        <begin position="269"/>
        <end position="289"/>
    </location>
</feature>
<accession>A0A8J3JZK1</accession>
<evidence type="ECO:0008006" key="4">
    <source>
        <dbReference type="Google" id="ProtNLM"/>
    </source>
</evidence>
<keyword evidence="1" id="KW-1133">Transmembrane helix</keyword>